<feature type="compositionally biased region" description="Acidic residues" evidence="1">
    <location>
        <begin position="275"/>
        <end position="284"/>
    </location>
</feature>
<dbReference type="OrthoDB" id="409136at2759"/>
<name>X0HIB2_FUSOX</name>
<evidence type="ECO:0000256" key="1">
    <source>
        <dbReference type="SAM" id="MobiDB-lite"/>
    </source>
</evidence>
<accession>X0HIB2</accession>
<feature type="compositionally biased region" description="Basic and acidic residues" evidence="1">
    <location>
        <begin position="285"/>
        <end position="296"/>
    </location>
</feature>
<organism evidence="2">
    <name type="scientific">Fusarium oxysporum f. sp. conglutinans race 2 54008</name>
    <dbReference type="NCBI Taxonomy" id="1089457"/>
    <lineage>
        <taxon>Eukaryota</taxon>
        <taxon>Fungi</taxon>
        <taxon>Dikarya</taxon>
        <taxon>Ascomycota</taxon>
        <taxon>Pezizomycotina</taxon>
        <taxon>Sordariomycetes</taxon>
        <taxon>Hypocreomycetidae</taxon>
        <taxon>Hypocreales</taxon>
        <taxon>Nectriaceae</taxon>
        <taxon>Fusarium</taxon>
        <taxon>Fusarium oxysporum species complex</taxon>
    </lineage>
</organism>
<feature type="compositionally biased region" description="Polar residues" evidence="1">
    <location>
        <begin position="262"/>
        <end position="274"/>
    </location>
</feature>
<reference evidence="2" key="1">
    <citation type="submission" date="2011-11" db="EMBL/GenBank/DDBJ databases">
        <title>The Genome Sequence of Fusarium oxysporum PHW808.</title>
        <authorList>
            <consortium name="The Broad Institute Genome Sequencing Platform"/>
            <person name="Ma L.-J."/>
            <person name="Gale L.R."/>
            <person name="Schwartz D.C."/>
            <person name="Zhou S."/>
            <person name="Corby-Kistler H."/>
            <person name="Young S.K."/>
            <person name="Zeng Q."/>
            <person name="Gargeya S."/>
            <person name="Fitzgerald M."/>
            <person name="Haas B."/>
            <person name="Abouelleil A."/>
            <person name="Alvarado L."/>
            <person name="Arachchi H.M."/>
            <person name="Berlin A."/>
            <person name="Brown A."/>
            <person name="Chapman S.B."/>
            <person name="Chen Z."/>
            <person name="Dunbar C."/>
            <person name="Freedman E."/>
            <person name="Gearin G."/>
            <person name="Goldberg J."/>
            <person name="Griggs A."/>
            <person name="Gujja S."/>
            <person name="Heiman D."/>
            <person name="Howarth C."/>
            <person name="Larson L."/>
            <person name="Lui A."/>
            <person name="MacDonald P.J.P."/>
            <person name="Montmayeur A."/>
            <person name="Murphy C."/>
            <person name="Neiman D."/>
            <person name="Pearson M."/>
            <person name="Priest M."/>
            <person name="Roberts A."/>
            <person name="Saif S."/>
            <person name="Shea T."/>
            <person name="Shenoy N."/>
            <person name="Sisk P."/>
            <person name="Stolte C."/>
            <person name="Sykes S."/>
            <person name="Wortman J."/>
            <person name="Nusbaum C."/>
            <person name="Birren B."/>
        </authorList>
    </citation>
    <scope>NUCLEOTIDE SEQUENCE [LARGE SCALE GENOMIC DNA]</scope>
    <source>
        <strain evidence="2">54008</strain>
    </source>
</reference>
<dbReference type="AlphaFoldDB" id="X0HIB2"/>
<dbReference type="HOGENOM" id="CLU_294233_0_0_1"/>
<dbReference type="Proteomes" id="UP000030676">
    <property type="component" value="Unassembled WGS sequence"/>
</dbReference>
<feature type="compositionally biased region" description="Polar residues" evidence="1">
    <location>
        <begin position="516"/>
        <end position="531"/>
    </location>
</feature>
<sequence length="918" mass="103650">MARGEDLALFNTYRPNIQNLLRHSCIPESGQNLWIGLYRIGTTEDEAKTFVVVSCSDRRIRKLTRGLLNSCPIFQPGEALDRFKVISKATLPETACEPERTMQLSRRPIFQLGGVLDRFKAISKATRPEAACEPQQTKQDDEELPFIFYEAWLLNKDKDENMAMEKCKTTICIHPSNTGDSYLCRSVIARQVSEKGELRSQTATAGPLIYIDGRTYQLTVAHVVNFEKKEIDEATGSNEDDWDDDEDDNASRYSFDEDIASWNISARRNMTPEASNDENTDDDMSDSRSGDSDREVTIQQEDSSIAINEELTVDSAHLPSPVILPLSEQPAFEDLIVQDCSLSRSSCQCLVTHCQVSPEMDYLLIPTNVHPQTRAATSKGAELVQISEAFDLQDQNEPRPIIIATSSLGYIEGVVFPASSLLRSPGSKDFQTLFCIESNNSIPKGTSGSAVFDKQTGLLAGYIVLGCPGKNIWYMVPILDVLNDLEVRFRQKGKCQIRLDVDAAIRLSDQRDSLNTTRANQCRSLETSQSNPPHPENQEYQPQVASKGPKADKLEIINRRMKGLFDDCKREKPLSAHDSPESSLRFDEWRSRFGHSPNSPEGDRQLLDRFKTLEHGFLEAMVSTLSYPETALEEHQMTQKLRSRGTSFETTRESVVIEFCNHKREDTLQPQPWIEPFSGGKTLDRCELFELLRKKRMSPDSHSTAYIPRCIHIWNPDPSRVIALNKTASWLPKRGFQELLFNYIAEQPSPMIDFTHDTWFGSTFTIVFNLPFLAMASHDESEKRSMTGSPAVRFSISLSFLYHQEEFCEAQHKKVASQPHKSCLYHATWSTIVTGTSERYWTAACLSNGPDERPTVSESSDDAILLSGSLGDHTGNTKRTMSPRAYALSALAMQLEKITEYHRHIHLTLDANFKLFVR</sequence>
<dbReference type="EMBL" id="JH658890">
    <property type="protein sequence ID" value="EXL71531.1"/>
    <property type="molecule type" value="Genomic_DNA"/>
</dbReference>
<proteinExistence type="predicted"/>
<feature type="compositionally biased region" description="Acidic residues" evidence="1">
    <location>
        <begin position="238"/>
        <end position="248"/>
    </location>
</feature>
<feature type="region of interest" description="Disordered" evidence="1">
    <location>
        <begin position="232"/>
        <end position="303"/>
    </location>
</feature>
<feature type="region of interest" description="Disordered" evidence="1">
    <location>
        <begin position="516"/>
        <end position="551"/>
    </location>
</feature>
<gene>
    <name evidence="2" type="ORF">FOPG_12756</name>
</gene>
<evidence type="ECO:0000313" key="2">
    <source>
        <dbReference type="EMBL" id="EXL71531.1"/>
    </source>
</evidence>
<protein>
    <submittedName>
        <fullName evidence="2">Uncharacterized protein</fullName>
    </submittedName>
</protein>
<reference evidence="2" key="2">
    <citation type="submission" date="2012-05" db="EMBL/GenBank/DDBJ databases">
        <title>The Genome Annotation of Fusarium oxysporum PHW808.</title>
        <authorList>
            <consortium name="The Broad Institute Genomics Platform"/>
            <person name="Ma L.-J."/>
            <person name="Corby-Kistler H."/>
            <person name="Broz K."/>
            <person name="Gale L.R."/>
            <person name="Jonkers W."/>
            <person name="O'Donnell K."/>
            <person name="Ploetz R."/>
            <person name="Steinberg C."/>
            <person name="Schwartz D.C."/>
            <person name="VanEtten H."/>
            <person name="Zhou S."/>
            <person name="Young S.K."/>
            <person name="Zeng Q."/>
            <person name="Gargeya S."/>
            <person name="Fitzgerald M."/>
            <person name="Abouelleil A."/>
            <person name="Alvarado L."/>
            <person name="Chapman S.B."/>
            <person name="Gainer-Dewar J."/>
            <person name="Goldberg J."/>
            <person name="Griggs A."/>
            <person name="Gujja S."/>
            <person name="Hansen M."/>
            <person name="Howarth C."/>
            <person name="Imamovic A."/>
            <person name="Ireland A."/>
            <person name="Larimer J."/>
            <person name="McCowan C."/>
            <person name="Murphy C."/>
            <person name="Pearson M."/>
            <person name="Poon T.W."/>
            <person name="Priest M."/>
            <person name="Roberts A."/>
            <person name="Saif S."/>
            <person name="Shea T."/>
            <person name="Sykes S."/>
            <person name="Wortman J."/>
            <person name="Nusbaum C."/>
            <person name="Birren B."/>
        </authorList>
    </citation>
    <scope>NUCLEOTIDE SEQUENCE</scope>
    <source>
        <strain evidence="2">54008</strain>
    </source>
</reference>